<dbReference type="InterPro" id="IPR005467">
    <property type="entry name" value="His_kinase_dom"/>
</dbReference>
<dbReference type="EMBL" id="JBHZOL010000050">
    <property type="protein sequence ID" value="MFE4106093.1"/>
    <property type="molecule type" value="Genomic_DNA"/>
</dbReference>
<dbReference type="SMART" id="SM00091">
    <property type="entry name" value="PAS"/>
    <property type="match status" value="6"/>
</dbReference>
<dbReference type="SMART" id="SM00065">
    <property type="entry name" value="GAF"/>
    <property type="match status" value="1"/>
</dbReference>
<proteinExistence type="predicted"/>
<dbReference type="PANTHER" id="PTHR43304">
    <property type="entry name" value="PHYTOCHROME-LIKE PROTEIN CPH1"/>
    <property type="match status" value="1"/>
</dbReference>
<dbReference type="CDD" id="cd00130">
    <property type="entry name" value="PAS"/>
    <property type="match status" value="5"/>
</dbReference>
<dbReference type="EC" id="2.7.13.3" evidence="2"/>
<dbReference type="InterPro" id="IPR036890">
    <property type="entry name" value="HATPase_C_sf"/>
</dbReference>
<evidence type="ECO:0000259" key="8">
    <source>
        <dbReference type="PROSITE" id="PS50109"/>
    </source>
</evidence>
<keyword evidence="12" id="KW-1185">Reference proteome</keyword>
<dbReference type="Pfam" id="PF02518">
    <property type="entry name" value="HATPase_c"/>
    <property type="match status" value="1"/>
</dbReference>
<evidence type="ECO:0000256" key="6">
    <source>
        <dbReference type="ARBA" id="ARBA00023012"/>
    </source>
</evidence>
<evidence type="ECO:0000259" key="10">
    <source>
        <dbReference type="PROSITE" id="PS50113"/>
    </source>
</evidence>
<dbReference type="CDD" id="cd00082">
    <property type="entry name" value="HisKA"/>
    <property type="match status" value="1"/>
</dbReference>
<dbReference type="SMART" id="SM00086">
    <property type="entry name" value="PAC"/>
    <property type="match status" value="5"/>
</dbReference>
<dbReference type="NCBIfam" id="TIGR00229">
    <property type="entry name" value="sensory_box"/>
    <property type="match status" value="5"/>
</dbReference>
<dbReference type="InterPro" id="IPR000700">
    <property type="entry name" value="PAS-assoc_C"/>
</dbReference>
<dbReference type="Pfam" id="PF13426">
    <property type="entry name" value="PAS_9"/>
    <property type="match status" value="1"/>
</dbReference>
<dbReference type="InterPro" id="IPR003018">
    <property type="entry name" value="GAF"/>
</dbReference>
<dbReference type="PRINTS" id="PR00344">
    <property type="entry name" value="BCTRLSENSOR"/>
</dbReference>
<keyword evidence="4" id="KW-0808">Transferase</keyword>
<keyword evidence="3" id="KW-0597">Phosphoprotein</keyword>
<keyword evidence="7" id="KW-0175">Coiled coil</keyword>
<evidence type="ECO:0000313" key="12">
    <source>
        <dbReference type="Proteomes" id="UP001600165"/>
    </source>
</evidence>
<comment type="caution">
    <text evidence="11">The sequence shown here is derived from an EMBL/GenBank/DDBJ whole genome shotgun (WGS) entry which is preliminary data.</text>
</comment>
<dbReference type="Gene3D" id="1.10.287.130">
    <property type="match status" value="1"/>
</dbReference>
<dbReference type="RefSeq" id="WP_377963518.1">
    <property type="nucleotide sequence ID" value="NZ_JBHZOL010000050.1"/>
</dbReference>
<dbReference type="InterPro" id="IPR000014">
    <property type="entry name" value="PAS"/>
</dbReference>
<dbReference type="SUPFAM" id="SSF55785">
    <property type="entry name" value="PYP-like sensor domain (PAS domain)"/>
    <property type="match status" value="6"/>
</dbReference>
<dbReference type="SUPFAM" id="SSF55874">
    <property type="entry name" value="ATPase domain of HSP90 chaperone/DNA topoisomerase II/histidine kinase"/>
    <property type="match status" value="1"/>
</dbReference>
<dbReference type="InterPro" id="IPR036097">
    <property type="entry name" value="HisK_dim/P_sf"/>
</dbReference>
<feature type="domain" description="Histidine kinase" evidence="8">
    <location>
        <begin position="995"/>
        <end position="1255"/>
    </location>
</feature>
<sequence>MDCLALVTSVVSQISDPAFVQTTQHQWLFVNDAFCKLAGYAAADLLKQPQSIWPDDASHTLQTAISHLQATQTASVVSLPMQLAQGQQPVTVQLSLLPQASTPLILGLIKPIEPPALPTLNQGQPSLEQLQLLVKQAPVAIAMLDTDMRYLITSQRWLEDYGLSDRDLTGQSHYDVFPTIPDRWKAVHQRCLAGAVESCEEDPFFRENGKTDWIKWEVRPWYNAAGQIGGVVMLTEIITGRKQAEMGLLQFNLQLENKVSQRTAELTAANEMLLCEVRQRKQNEDCFQLLAERTGQLIYDYDLTTGGITWAGAIQKITGCPPQEFQAVDIATWEARIHPDDRQQALALLDQAMQNKAKYQVEYRFCQKDGTYIYIEDSGIFLTDEANEVHRMLGTMNNISDRKQAEIKLQNSEQLLRTVMNTLPQSIFWKDCDSVYLGCNRSFAQDAGLMDPNSVVGKTDYDLPWTQEEADAFRICDRRVIKTNQPELQIIEPQRQADGKQAWLITNKVPLHDANGNTIGILGTYEDITARKAIETALRDREQFLRSVYEGSENPIFVVDVLENGKLRFVDINPAAERALQISRDQLKQRSPRPQIQPHYQRCLVLGQAVSYEECLTLHGEKTWWFTTLNPLKDEANQVYRIVGTTLNITDRQKIEEALRQSEQRFRDVSEAAGEYLWEISADGIYTFVTDKAKAVKGYAASELLGHSLFDFMPLEDVATVKTLLAQASEQKSSFTLEHRNLAPNGEIVWERVSGLPLLNQSGQFIGFRGAGLSITERKRTEQALQEQAQLSEFRAEIDSILAREEQLKTMLQRCCEVIVQRLAAAFARLWTLNPEDNVLELQASAGWYTHLDGGHSRIPVGQFKIGLIAAERRPHLTNDVLSDPHVSDKAWAKRTGMVAFAGYPLIVEDELLGVVAVFAQHPLSNSVLEILSFIVTELALGIKRKQAERSLVQSEARFRQQTQELEQTVLELQRTQMQLIQSEKMSSLGELVAGLAHEINNPVSFIFGNLVHAKGYAHDLLRLVQLYQTHYPNPAAAIQQEIATIELDFLVQDLPKLLSSMEIGAKRIQQIVQSLRIFSRMDEAEVKTVDIHEGIDSTLMILQNRLREQAHRCAIEVIKRYDALPTVECYPGQLNQVFMNLLSNAIDALEEAWQQSQSAAAQAVSYRPTIEICTELTRDQYVVIDVIDNGAGISETVQQRIFNPFFTTKSVGKGTGMGLSISYQIITEKHGGSLTCASTLGKGTRFSIQIPLSQTVSYPLKSS</sequence>
<reference evidence="11 12" key="1">
    <citation type="submission" date="2024-10" db="EMBL/GenBank/DDBJ databases">
        <authorList>
            <person name="Ratan Roy A."/>
            <person name="Morales Sandoval P.H."/>
            <person name="De Los Santos Villalobos S."/>
            <person name="Chakraborty S."/>
            <person name="Mukherjee J."/>
        </authorList>
    </citation>
    <scope>NUCLEOTIDE SEQUENCE [LARGE SCALE GENOMIC DNA]</scope>
    <source>
        <strain evidence="11 12">S1</strain>
    </source>
</reference>
<dbReference type="Gene3D" id="3.30.565.10">
    <property type="entry name" value="Histidine kinase-like ATPase, C-terminal domain"/>
    <property type="match status" value="1"/>
</dbReference>
<dbReference type="PROSITE" id="PS50113">
    <property type="entry name" value="PAC"/>
    <property type="match status" value="5"/>
</dbReference>
<dbReference type="SMART" id="SM00387">
    <property type="entry name" value="HATPase_c"/>
    <property type="match status" value="1"/>
</dbReference>
<gene>
    <name evidence="11" type="ORF">ACFVKH_07395</name>
</gene>
<dbReference type="Pfam" id="PF13185">
    <property type="entry name" value="GAF_2"/>
    <property type="match status" value="1"/>
</dbReference>
<dbReference type="InterPro" id="IPR013655">
    <property type="entry name" value="PAS_fold_3"/>
</dbReference>
<keyword evidence="5" id="KW-0418">Kinase</keyword>
<dbReference type="PANTHER" id="PTHR43304:SF1">
    <property type="entry name" value="PAC DOMAIN-CONTAINING PROTEIN"/>
    <property type="match status" value="1"/>
</dbReference>
<name>A0ABW6ID49_9CYAN</name>
<accession>A0ABW6ID49</accession>
<evidence type="ECO:0000259" key="9">
    <source>
        <dbReference type="PROSITE" id="PS50112"/>
    </source>
</evidence>
<dbReference type="Gene3D" id="3.30.450.20">
    <property type="entry name" value="PAS domain"/>
    <property type="match status" value="6"/>
</dbReference>
<feature type="domain" description="PAC" evidence="10">
    <location>
        <begin position="735"/>
        <end position="787"/>
    </location>
</feature>
<feature type="domain" description="PAC" evidence="10">
    <location>
        <begin position="608"/>
        <end position="661"/>
    </location>
</feature>
<dbReference type="PROSITE" id="PS50109">
    <property type="entry name" value="HIS_KIN"/>
    <property type="match status" value="1"/>
</dbReference>
<dbReference type="InterPro" id="IPR004358">
    <property type="entry name" value="Sig_transdc_His_kin-like_C"/>
</dbReference>
<dbReference type="Gene3D" id="3.30.450.40">
    <property type="match status" value="1"/>
</dbReference>
<dbReference type="InterPro" id="IPR013656">
    <property type="entry name" value="PAS_4"/>
</dbReference>
<dbReference type="InterPro" id="IPR003594">
    <property type="entry name" value="HATPase_dom"/>
</dbReference>
<dbReference type="InterPro" id="IPR003661">
    <property type="entry name" value="HisK_dim/P_dom"/>
</dbReference>
<evidence type="ECO:0000256" key="1">
    <source>
        <dbReference type="ARBA" id="ARBA00000085"/>
    </source>
</evidence>
<evidence type="ECO:0000313" key="11">
    <source>
        <dbReference type="EMBL" id="MFE4106093.1"/>
    </source>
</evidence>
<dbReference type="SUPFAM" id="SSF47384">
    <property type="entry name" value="Homodimeric domain of signal transducing histidine kinase"/>
    <property type="match status" value="1"/>
</dbReference>
<dbReference type="Proteomes" id="UP001600165">
    <property type="component" value="Unassembled WGS sequence"/>
</dbReference>
<comment type="catalytic activity">
    <reaction evidence="1">
        <text>ATP + protein L-histidine = ADP + protein N-phospho-L-histidine.</text>
        <dbReference type="EC" id="2.7.13.3"/>
    </reaction>
</comment>
<evidence type="ECO:0000256" key="7">
    <source>
        <dbReference type="SAM" id="Coils"/>
    </source>
</evidence>
<evidence type="ECO:0000256" key="2">
    <source>
        <dbReference type="ARBA" id="ARBA00012438"/>
    </source>
</evidence>
<dbReference type="InterPro" id="IPR035965">
    <property type="entry name" value="PAS-like_dom_sf"/>
</dbReference>
<feature type="coiled-coil region" evidence="7">
    <location>
        <begin position="945"/>
        <end position="976"/>
    </location>
</feature>
<feature type="domain" description="PAC" evidence="10">
    <location>
        <begin position="359"/>
        <end position="411"/>
    </location>
</feature>
<feature type="domain" description="PAS" evidence="9">
    <location>
        <begin position="662"/>
        <end position="732"/>
    </location>
</feature>
<dbReference type="SUPFAM" id="SSF55781">
    <property type="entry name" value="GAF domain-like"/>
    <property type="match status" value="1"/>
</dbReference>
<protein>
    <recommendedName>
        <fullName evidence="2">histidine kinase</fullName>
        <ecNumber evidence="2">2.7.13.3</ecNumber>
    </recommendedName>
</protein>
<keyword evidence="6" id="KW-0902">Two-component regulatory system</keyword>
<dbReference type="InterPro" id="IPR001610">
    <property type="entry name" value="PAC"/>
</dbReference>
<evidence type="ECO:0000256" key="4">
    <source>
        <dbReference type="ARBA" id="ARBA00022679"/>
    </source>
</evidence>
<dbReference type="Pfam" id="PF08447">
    <property type="entry name" value="PAS_3"/>
    <property type="match status" value="1"/>
</dbReference>
<dbReference type="Pfam" id="PF08448">
    <property type="entry name" value="PAS_4"/>
    <property type="match status" value="4"/>
</dbReference>
<feature type="domain" description="PAS" evidence="9">
    <location>
        <begin position="283"/>
        <end position="356"/>
    </location>
</feature>
<evidence type="ECO:0000256" key="3">
    <source>
        <dbReference type="ARBA" id="ARBA00022553"/>
    </source>
</evidence>
<evidence type="ECO:0000256" key="5">
    <source>
        <dbReference type="ARBA" id="ARBA00022777"/>
    </source>
</evidence>
<dbReference type="InterPro" id="IPR052162">
    <property type="entry name" value="Sensor_kinase/Photoreceptor"/>
</dbReference>
<dbReference type="InterPro" id="IPR029016">
    <property type="entry name" value="GAF-like_dom_sf"/>
</dbReference>
<feature type="domain" description="PAC" evidence="10">
    <location>
        <begin position="484"/>
        <end position="540"/>
    </location>
</feature>
<organism evidence="11 12">
    <name type="scientific">Almyronema epifaneia S1</name>
    <dbReference type="NCBI Taxonomy" id="2991925"/>
    <lineage>
        <taxon>Bacteria</taxon>
        <taxon>Bacillati</taxon>
        <taxon>Cyanobacteriota</taxon>
        <taxon>Cyanophyceae</taxon>
        <taxon>Nodosilineales</taxon>
        <taxon>Nodosilineaceae</taxon>
        <taxon>Almyronema</taxon>
        <taxon>Almyronema epifaneia</taxon>
    </lineage>
</organism>
<feature type="domain" description="PAC" evidence="10">
    <location>
        <begin position="198"/>
        <end position="250"/>
    </location>
</feature>
<dbReference type="PROSITE" id="PS50112">
    <property type="entry name" value="PAS"/>
    <property type="match status" value="2"/>
</dbReference>
<feature type="coiled-coil region" evidence="7">
    <location>
        <begin position="342"/>
        <end position="369"/>
    </location>
</feature>